<keyword evidence="3 6" id="KW-0489">Methyltransferase</keyword>
<dbReference type="KEGG" id="hyf:DTO96_100441"/>
<dbReference type="GO" id="GO:0016279">
    <property type="term" value="F:protein-lysine N-methyltransferase activity"/>
    <property type="evidence" value="ECO:0007669"/>
    <property type="project" value="TreeGrafter"/>
</dbReference>
<evidence type="ECO:0000313" key="7">
    <source>
        <dbReference type="EMBL" id="AXF84731.1"/>
    </source>
</evidence>
<dbReference type="Gene3D" id="3.40.50.150">
    <property type="entry name" value="Vaccinia Virus protein VP39"/>
    <property type="match status" value="1"/>
</dbReference>
<evidence type="ECO:0000256" key="5">
    <source>
        <dbReference type="ARBA" id="ARBA00022691"/>
    </source>
</evidence>
<comment type="function">
    <text evidence="6">Methylates ribosomal protein L11.</text>
</comment>
<comment type="similarity">
    <text evidence="1 6">Belongs to the methyltransferase superfamily. PrmA family.</text>
</comment>
<dbReference type="GO" id="GO:0032259">
    <property type="term" value="P:methylation"/>
    <property type="evidence" value="ECO:0007669"/>
    <property type="project" value="UniProtKB-KW"/>
</dbReference>
<feature type="binding site" evidence="6">
    <location>
        <position position="151"/>
    </location>
    <ligand>
        <name>S-adenosyl-L-methionine</name>
        <dbReference type="ChEBI" id="CHEBI:59789"/>
    </ligand>
</feature>
<dbReference type="GO" id="GO:0005840">
    <property type="term" value="C:ribosome"/>
    <property type="evidence" value="ECO:0007669"/>
    <property type="project" value="UniProtKB-KW"/>
</dbReference>
<dbReference type="InterPro" id="IPR029063">
    <property type="entry name" value="SAM-dependent_MTases_sf"/>
</dbReference>
<dbReference type="HAMAP" id="MF_00735">
    <property type="entry name" value="Methyltr_PrmA"/>
    <property type="match status" value="1"/>
</dbReference>
<evidence type="ECO:0000256" key="6">
    <source>
        <dbReference type="HAMAP-Rule" id="MF_00735"/>
    </source>
</evidence>
<reference evidence="8" key="1">
    <citation type="submission" date="2018-07" db="EMBL/GenBank/DDBJ databases">
        <authorList>
            <person name="Kim H."/>
        </authorList>
    </citation>
    <scope>NUCLEOTIDE SEQUENCE [LARGE SCALE GENOMIC DNA]</scope>
    <source>
        <strain evidence="8">F02</strain>
    </source>
</reference>
<evidence type="ECO:0000256" key="2">
    <source>
        <dbReference type="ARBA" id="ARBA00022490"/>
    </source>
</evidence>
<dbReference type="RefSeq" id="WP_114562002.1">
    <property type="nucleotide sequence ID" value="NZ_CP031124.1"/>
</dbReference>
<evidence type="ECO:0000256" key="4">
    <source>
        <dbReference type="ARBA" id="ARBA00022679"/>
    </source>
</evidence>
<evidence type="ECO:0000256" key="3">
    <source>
        <dbReference type="ARBA" id="ARBA00022603"/>
    </source>
</evidence>
<keyword evidence="5 6" id="KW-0949">S-adenosyl-L-methionine</keyword>
<dbReference type="Proteomes" id="UP000252182">
    <property type="component" value="Chromosome"/>
</dbReference>
<dbReference type="OrthoDB" id="9785995at2"/>
<sequence>MWTEVLISIDEAHAEDLSDALMEAGALSVSVEDENADTEAEVPLYGEPGMEPTTHAWQQSRLVVLVEAETDIEHMLDVAFDALDLPVPAFETRTVEAQDWVRLTQSQFEPIGITDNLWIVPTWHDAQDEAGRINLRLDPGLAFGTGSHPTTRVCLQWLASEMPEKLKGSTVLDYGCGSGILAIAAKKLGAGDVIGTDIDPQAVQSAMDNAVANDTEATFVLPDGMIDGATYDVVVANILSNPLKLLASALVSRVGQGGHLVLSGILERQTDELIEAYAPYMKMALWRADDGWIALVGQKA</sequence>
<comment type="catalytic activity">
    <reaction evidence="6">
        <text>L-lysyl-[protein] + 3 S-adenosyl-L-methionine = N(6),N(6),N(6)-trimethyl-L-lysyl-[protein] + 3 S-adenosyl-L-homocysteine + 3 H(+)</text>
        <dbReference type="Rhea" id="RHEA:54192"/>
        <dbReference type="Rhea" id="RHEA-COMP:9752"/>
        <dbReference type="Rhea" id="RHEA-COMP:13826"/>
        <dbReference type="ChEBI" id="CHEBI:15378"/>
        <dbReference type="ChEBI" id="CHEBI:29969"/>
        <dbReference type="ChEBI" id="CHEBI:57856"/>
        <dbReference type="ChEBI" id="CHEBI:59789"/>
        <dbReference type="ChEBI" id="CHEBI:61961"/>
    </reaction>
</comment>
<organism evidence="7 8">
    <name type="scientific">Ephemeroptericola cinctiostellae</name>
    <dbReference type="NCBI Taxonomy" id="2268024"/>
    <lineage>
        <taxon>Bacteria</taxon>
        <taxon>Pseudomonadati</taxon>
        <taxon>Pseudomonadota</taxon>
        <taxon>Betaproteobacteria</taxon>
        <taxon>Burkholderiales</taxon>
        <taxon>Burkholderiaceae</taxon>
        <taxon>Ephemeroptericola</taxon>
    </lineage>
</organism>
<feature type="binding site" evidence="6">
    <location>
        <position position="197"/>
    </location>
    <ligand>
        <name>S-adenosyl-L-methionine</name>
        <dbReference type="ChEBI" id="CHEBI:59789"/>
    </ligand>
</feature>
<dbReference type="CDD" id="cd02440">
    <property type="entry name" value="AdoMet_MTases"/>
    <property type="match status" value="1"/>
</dbReference>
<evidence type="ECO:0000256" key="1">
    <source>
        <dbReference type="ARBA" id="ARBA00009741"/>
    </source>
</evidence>
<dbReference type="NCBIfam" id="TIGR00406">
    <property type="entry name" value="prmA"/>
    <property type="match status" value="1"/>
</dbReference>
<keyword evidence="4 6" id="KW-0808">Transferase</keyword>
<keyword evidence="2 6" id="KW-0963">Cytoplasm</keyword>
<dbReference type="AlphaFoldDB" id="A0A345D8P3"/>
<dbReference type="PANTHER" id="PTHR43648:SF1">
    <property type="entry name" value="ELECTRON TRANSFER FLAVOPROTEIN BETA SUBUNIT LYSINE METHYLTRANSFERASE"/>
    <property type="match status" value="1"/>
</dbReference>
<dbReference type="PIRSF" id="PIRSF000401">
    <property type="entry name" value="RPL11_MTase"/>
    <property type="match status" value="1"/>
</dbReference>
<dbReference type="Pfam" id="PF06325">
    <property type="entry name" value="PrmA"/>
    <property type="match status" value="1"/>
</dbReference>
<dbReference type="InterPro" id="IPR050078">
    <property type="entry name" value="Ribosomal_L11_MeTrfase_PrmA"/>
</dbReference>
<dbReference type="EC" id="2.1.1.-" evidence="6"/>
<keyword evidence="7" id="KW-0689">Ribosomal protein</keyword>
<dbReference type="GO" id="GO:0005829">
    <property type="term" value="C:cytosol"/>
    <property type="evidence" value="ECO:0007669"/>
    <property type="project" value="TreeGrafter"/>
</dbReference>
<name>A0A345D8P3_9BURK</name>
<protein>
    <recommendedName>
        <fullName evidence="6">Ribosomal protein L11 methyltransferase</fullName>
        <shortName evidence="6">L11 Mtase</shortName>
        <ecNumber evidence="6">2.1.1.-</ecNumber>
    </recommendedName>
</protein>
<dbReference type="InterPro" id="IPR004498">
    <property type="entry name" value="Ribosomal_PrmA_MeTrfase"/>
</dbReference>
<dbReference type="SUPFAM" id="SSF53335">
    <property type="entry name" value="S-adenosyl-L-methionine-dependent methyltransferases"/>
    <property type="match status" value="1"/>
</dbReference>
<dbReference type="PANTHER" id="PTHR43648">
    <property type="entry name" value="ELECTRON TRANSFER FLAVOPROTEIN BETA SUBUNIT LYSINE METHYLTRANSFERASE"/>
    <property type="match status" value="1"/>
</dbReference>
<dbReference type="EMBL" id="CP031124">
    <property type="protein sequence ID" value="AXF84731.1"/>
    <property type="molecule type" value="Genomic_DNA"/>
</dbReference>
<comment type="subcellular location">
    <subcellularLocation>
        <location evidence="6">Cytoplasm</location>
    </subcellularLocation>
</comment>
<proteinExistence type="inferred from homology"/>
<gene>
    <name evidence="6 7" type="primary">prmA</name>
    <name evidence="7" type="ORF">DTO96_100441</name>
</gene>
<feature type="binding site" evidence="6">
    <location>
        <position position="175"/>
    </location>
    <ligand>
        <name>S-adenosyl-L-methionine</name>
        <dbReference type="ChEBI" id="CHEBI:59789"/>
    </ligand>
</feature>
<keyword evidence="7" id="KW-0687">Ribonucleoprotein</keyword>
<evidence type="ECO:0000313" key="8">
    <source>
        <dbReference type="Proteomes" id="UP000252182"/>
    </source>
</evidence>
<keyword evidence="8" id="KW-1185">Reference proteome</keyword>
<accession>A0A345D8P3</accession>
<feature type="binding site" evidence="6">
    <location>
        <position position="237"/>
    </location>
    <ligand>
        <name>S-adenosyl-L-methionine</name>
        <dbReference type="ChEBI" id="CHEBI:59789"/>
    </ligand>
</feature>